<sequence length="89" mass="10148">MTVRPMIVIWAKERSKVPTDEIISTTIRSLATHEIQKNNYPLSSNNFGELPQKTPVQTLVGFSCLPAAHDRYYLHVFAAMTVFTTFMNM</sequence>
<evidence type="ECO:0000313" key="1">
    <source>
        <dbReference type="EMBL" id="KAI1697652.1"/>
    </source>
</evidence>
<name>A0AAD4QUY8_9BILA</name>
<proteinExistence type="predicted"/>
<organism evidence="1 2">
    <name type="scientific">Ditylenchus destructor</name>
    <dbReference type="NCBI Taxonomy" id="166010"/>
    <lineage>
        <taxon>Eukaryota</taxon>
        <taxon>Metazoa</taxon>
        <taxon>Ecdysozoa</taxon>
        <taxon>Nematoda</taxon>
        <taxon>Chromadorea</taxon>
        <taxon>Rhabditida</taxon>
        <taxon>Tylenchina</taxon>
        <taxon>Tylenchomorpha</taxon>
        <taxon>Sphaerularioidea</taxon>
        <taxon>Anguinidae</taxon>
        <taxon>Anguininae</taxon>
        <taxon>Ditylenchus</taxon>
    </lineage>
</organism>
<evidence type="ECO:0000313" key="2">
    <source>
        <dbReference type="Proteomes" id="UP001201812"/>
    </source>
</evidence>
<dbReference type="AlphaFoldDB" id="A0AAD4QUY8"/>
<reference evidence="1" key="1">
    <citation type="submission" date="2022-01" db="EMBL/GenBank/DDBJ databases">
        <title>Genome Sequence Resource for Two Populations of Ditylenchus destructor, the Migratory Endoparasitic Phytonematode.</title>
        <authorList>
            <person name="Zhang H."/>
            <person name="Lin R."/>
            <person name="Xie B."/>
        </authorList>
    </citation>
    <scope>NUCLEOTIDE SEQUENCE</scope>
    <source>
        <strain evidence="1">BazhouSP</strain>
    </source>
</reference>
<dbReference type="Proteomes" id="UP001201812">
    <property type="component" value="Unassembled WGS sequence"/>
</dbReference>
<accession>A0AAD4QUY8</accession>
<protein>
    <submittedName>
        <fullName evidence="1">Uncharacterized protein</fullName>
    </submittedName>
</protein>
<dbReference type="EMBL" id="JAKKPZ010000257">
    <property type="protein sequence ID" value="KAI1697652.1"/>
    <property type="molecule type" value="Genomic_DNA"/>
</dbReference>
<keyword evidence="2" id="KW-1185">Reference proteome</keyword>
<comment type="caution">
    <text evidence="1">The sequence shown here is derived from an EMBL/GenBank/DDBJ whole genome shotgun (WGS) entry which is preliminary data.</text>
</comment>
<gene>
    <name evidence="1" type="ORF">DdX_18374</name>
</gene>